<protein>
    <submittedName>
        <fullName evidence="1">Uncharacterized protein</fullName>
    </submittedName>
</protein>
<gene>
    <name evidence="1" type="ORF">MSSAC_0794</name>
</gene>
<organism evidence="1 2">
    <name type="scientific">Methanosarcina siciliae C2J</name>
    <dbReference type="NCBI Taxonomy" id="1434118"/>
    <lineage>
        <taxon>Archaea</taxon>
        <taxon>Methanobacteriati</taxon>
        <taxon>Methanobacteriota</taxon>
        <taxon>Stenosarchaea group</taxon>
        <taxon>Methanomicrobia</taxon>
        <taxon>Methanosarcinales</taxon>
        <taxon>Methanosarcinaceae</taxon>
        <taxon>Methanosarcina</taxon>
    </lineage>
</organism>
<evidence type="ECO:0000313" key="1">
    <source>
        <dbReference type="EMBL" id="AKB35384.1"/>
    </source>
</evidence>
<name>A0A0E3PLS9_9EURY</name>
<proteinExistence type="predicted"/>
<dbReference type="KEGG" id="msj:MSSAC_0794"/>
<dbReference type="STRING" id="1434118.MSSAC_0794"/>
<sequence>MFGGFIFMLTCYDPAFYHSNGVNLGSPEYYTHAISSAKEAGYDYSINDGPGGVQPGLIEGLDPRLGSDFRVNSMDLYYSNSSWFSVSFSNNGNSTFSFWDEDPLAQYRPEDLPEREWVVNKFKIMYDMNEKEIEAYLPAENWEVNDIFFEQVTITRPHNIAAIRRHLLEESTSSTFDAENSAGKGGSTETFYNGSEKIGSIRYFVPAAEISFKEGSSTYTVYIDRLGGVSLYISLRSISSQKTIPEKEYRAVFKRIFTDLGLPPEKVDEFEFEYGEGFW</sequence>
<dbReference type="AlphaFoldDB" id="A0A0E3PLS9"/>
<dbReference type="Proteomes" id="UP000033123">
    <property type="component" value="Chromosome"/>
</dbReference>
<evidence type="ECO:0000313" key="2">
    <source>
        <dbReference type="Proteomes" id="UP000033123"/>
    </source>
</evidence>
<dbReference type="PATRIC" id="fig|1434118.4.peg.1015"/>
<reference evidence="1 2" key="1">
    <citation type="submission" date="2014-07" db="EMBL/GenBank/DDBJ databases">
        <title>Methanogenic archaea and the global carbon cycle.</title>
        <authorList>
            <person name="Henriksen J.R."/>
            <person name="Luke J."/>
            <person name="Reinhart S."/>
            <person name="Benedict M.N."/>
            <person name="Youngblut N.D."/>
            <person name="Metcalf M.E."/>
            <person name="Whitaker R.J."/>
            <person name="Metcalf W.W."/>
        </authorList>
    </citation>
    <scope>NUCLEOTIDE SEQUENCE [LARGE SCALE GENOMIC DNA]</scope>
    <source>
        <strain evidence="1 2">C2J</strain>
    </source>
</reference>
<dbReference type="EMBL" id="CP009508">
    <property type="protein sequence ID" value="AKB35384.1"/>
    <property type="molecule type" value="Genomic_DNA"/>
</dbReference>
<dbReference type="HOGENOM" id="CLU_079544_0_0_2"/>
<accession>A0A0E3PLS9</accession>